<evidence type="ECO:0000313" key="2">
    <source>
        <dbReference type="Proteomes" id="UP000183832"/>
    </source>
</evidence>
<dbReference type="Proteomes" id="UP000183832">
    <property type="component" value="Unassembled WGS sequence"/>
</dbReference>
<dbReference type="EMBL" id="CVRI01000038">
    <property type="protein sequence ID" value="CRK94400.1"/>
    <property type="molecule type" value="Genomic_DNA"/>
</dbReference>
<reference evidence="1 2" key="1">
    <citation type="submission" date="2015-04" db="EMBL/GenBank/DDBJ databases">
        <authorList>
            <person name="Syromyatnikov M.Y."/>
            <person name="Popov V.N."/>
        </authorList>
    </citation>
    <scope>NUCLEOTIDE SEQUENCE [LARGE SCALE GENOMIC DNA]</scope>
</reference>
<name>A0A1J1I252_9DIPT</name>
<organism evidence="1 2">
    <name type="scientific">Clunio marinus</name>
    <dbReference type="NCBI Taxonomy" id="568069"/>
    <lineage>
        <taxon>Eukaryota</taxon>
        <taxon>Metazoa</taxon>
        <taxon>Ecdysozoa</taxon>
        <taxon>Arthropoda</taxon>
        <taxon>Hexapoda</taxon>
        <taxon>Insecta</taxon>
        <taxon>Pterygota</taxon>
        <taxon>Neoptera</taxon>
        <taxon>Endopterygota</taxon>
        <taxon>Diptera</taxon>
        <taxon>Nematocera</taxon>
        <taxon>Chironomoidea</taxon>
        <taxon>Chironomidae</taxon>
        <taxon>Clunio</taxon>
    </lineage>
</organism>
<accession>A0A1J1I252</accession>
<protein>
    <submittedName>
        <fullName evidence="1">CLUMA_CG007907, isoform A</fullName>
    </submittedName>
</protein>
<dbReference type="AlphaFoldDB" id="A0A1J1I252"/>
<gene>
    <name evidence="1" type="ORF">CLUMA_CG007907</name>
</gene>
<keyword evidence="2" id="KW-1185">Reference proteome</keyword>
<sequence>MKHRTLTPYYNTVINNTLEFCGFLNGTDENALTKWMIRNVSETKVGKRIVHPCPYFGSIRIANMTVENVMSAQFLKGQYKMLFRMFDEKDNDIITTIHETELK</sequence>
<proteinExistence type="predicted"/>
<evidence type="ECO:0000313" key="1">
    <source>
        <dbReference type="EMBL" id="CRK94400.1"/>
    </source>
</evidence>